<dbReference type="InterPro" id="IPR003213">
    <property type="entry name" value="Cyt_c_oxidase_su6B"/>
</dbReference>
<evidence type="ECO:0000256" key="4">
    <source>
        <dbReference type="PIRNR" id="PIRNR000278"/>
    </source>
</evidence>
<gene>
    <name evidence="6 7 8 9" type="primary">LOC106468867</name>
</gene>
<dbReference type="RefSeq" id="XP_013784768.1">
    <property type="nucleotide sequence ID" value="XM_013929314.2"/>
</dbReference>
<proteinExistence type="inferred from homology"/>
<evidence type="ECO:0000313" key="6">
    <source>
        <dbReference type="RefSeq" id="XP_013784765.1"/>
    </source>
</evidence>
<evidence type="ECO:0000313" key="8">
    <source>
        <dbReference type="RefSeq" id="XP_013784768.1"/>
    </source>
</evidence>
<protein>
    <recommendedName>
        <fullName evidence="4">Cytochrome c oxidase subunit</fullName>
    </recommendedName>
</protein>
<dbReference type="CDD" id="cd00926">
    <property type="entry name" value="Cyt_c_Oxidase_VIb"/>
    <property type="match status" value="1"/>
</dbReference>
<dbReference type="Proteomes" id="UP000694941">
    <property type="component" value="Unplaced"/>
</dbReference>
<dbReference type="SUPFAM" id="SSF47694">
    <property type="entry name" value="Cytochrome c oxidase subunit h"/>
    <property type="match status" value="1"/>
</dbReference>
<dbReference type="RefSeq" id="XP_022252926.1">
    <property type="nucleotide sequence ID" value="XM_022397218.1"/>
</dbReference>
<dbReference type="Gene3D" id="1.10.10.140">
    <property type="entry name" value="Cytochrome c oxidase, subunit VIb"/>
    <property type="match status" value="1"/>
</dbReference>
<name>A0ABM1TAM0_LIMPO</name>
<sequence length="83" mass="9843">MSTSIMSNVEALSTAPFDARFPNQNQTRNCWQNFVDFYRCRKVKGDDYEPCNYFKKVYQSLCPNSWVEKWQEQIEEGKFAGKI</sequence>
<evidence type="ECO:0000256" key="2">
    <source>
        <dbReference type="ARBA" id="ARBA00023128"/>
    </source>
</evidence>
<accession>A0ABM1TAM0</accession>
<keyword evidence="5" id="KW-1185">Reference proteome</keyword>
<evidence type="ECO:0000313" key="7">
    <source>
        <dbReference type="RefSeq" id="XP_013784766.1"/>
    </source>
</evidence>
<reference evidence="6 7" key="1">
    <citation type="submission" date="2025-05" db="UniProtKB">
        <authorList>
            <consortium name="RefSeq"/>
        </authorList>
    </citation>
    <scope>IDENTIFICATION</scope>
    <source>
        <tissue evidence="6 7">Muscle</tissue>
    </source>
</reference>
<comment type="function">
    <text evidence="4">Component of the cytochrome c oxidase, the last enzyme in the mitochondrial electron transport chain which drives oxidative phosphorylation.</text>
</comment>
<dbReference type="GeneID" id="106468867"/>
<comment type="similarity">
    <text evidence="4">Belongs to the cytochrome c oxidase subunit 6B.</text>
</comment>
<evidence type="ECO:0000256" key="3">
    <source>
        <dbReference type="ARBA" id="ARBA00023157"/>
    </source>
</evidence>
<organism evidence="5 9">
    <name type="scientific">Limulus polyphemus</name>
    <name type="common">Atlantic horseshoe crab</name>
    <dbReference type="NCBI Taxonomy" id="6850"/>
    <lineage>
        <taxon>Eukaryota</taxon>
        <taxon>Metazoa</taxon>
        <taxon>Ecdysozoa</taxon>
        <taxon>Arthropoda</taxon>
        <taxon>Chelicerata</taxon>
        <taxon>Merostomata</taxon>
        <taxon>Xiphosura</taxon>
        <taxon>Limulidae</taxon>
        <taxon>Limulus</taxon>
    </lineage>
</organism>
<dbReference type="InterPro" id="IPR036549">
    <property type="entry name" value="CX6/COA6-like_sf"/>
</dbReference>
<evidence type="ECO:0000313" key="9">
    <source>
        <dbReference type="RefSeq" id="XP_022252926.1"/>
    </source>
</evidence>
<evidence type="ECO:0000256" key="1">
    <source>
        <dbReference type="ARBA" id="ARBA00004173"/>
    </source>
</evidence>
<dbReference type="RefSeq" id="XP_013784766.1">
    <property type="nucleotide sequence ID" value="XM_013929312.2"/>
</dbReference>
<evidence type="ECO:0000313" key="5">
    <source>
        <dbReference type="Proteomes" id="UP000694941"/>
    </source>
</evidence>
<dbReference type="PANTHER" id="PTHR11387">
    <property type="entry name" value="CYTOCHROME C OXIDASE SUBUNIT 6B"/>
    <property type="match status" value="1"/>
</dbReference>
<dbReference type="Pfam" id="PF02297">
    <property type="entry name" value="COX6B"/>
    <property type="match status" value="1"/>
</dbReference>
<dbReference type="PIRSF" id="PIRSF000278">
    <property type="entry name" value="Cyt_c_oxidase_6B"/>
    <property type="match status" value="1"/>
</dbReference>
<keyword evidence="3" id="KW-1015">Disulfide bond</keyword>
<dbReference type="RefSeq" id="XP_013784765.1">
    <property type="nucleotide sequence ID" value="XM_013929311.2"/>
</dbReference>
<dbReference type="PROSITE" id="PS51808">
    <property type="entry name" value="CHCH"/>
    <property type="match status" value="1"/>
</dbReference>
<comment type="subcellular location">
    <subcellularLocation>
        <location evidence="1">Mitochondrion</location>
    </subcellularLocation>
</comment>
<dbReference type="InterPro" id="IPR048280">
    <property type="entry name" value="COX6B-like"/>
</dbReference>
<keyword evidence="2 4" id="KW-0496">Mitochondrion</keyword>